<dbReference type="AlphaFoldDB" id="A0A6N7US71"/>
<protein>
    <submittedName>
        <fullName evidence="3">Aminoglycoside phosphotransferase family protein</fullName>
    </submittedName>
</protein>
<dbReference type="Gene3D" id="3.90.1200.10">
    <property type="match status" value="1"/>
</dbReference>
<dbReference type="Proteomes" id="UP000434409">
    <property type="component" value="Unassembled WGS sequence"/>
</dbReference>
<dbReference type="PANTHER" id="PTHR21064">
    <property type="entry name" value="AMINOGLYCOSIDE PHOSPHOTRANSFERASE DOMAIN-CONTAINING PROTEIN-RELATED"/>
    <property type="match status" value="1"/>
</dbReference>
<name>A0A6N7US71_9FIRM</name>
<evidence type="ECO:0000259" key="1">
    <source>
        <dbReference type="Pfam" id="PF01636"/>
    </source>
</evidence>
<dbReference type="InterPro" id="IPR011009">
    <property type="entry name" value="Kinase-like_dom_sf"/>
</dbReference>
<accession>A0A6N7US71</accession>
<feature type="domain" description="Aminoglycoside phosphotransferase" evidence="1">
    <location>
        <begin position="154"/>
        <end position="266"/>
    </location>
</feature>
<dbReference type="EMBL" id="VULY01000009">
    <property type="protein sequence ID" value="MSR92794.1"/>
    <property type="molecule type" value="Genomic_DNA"/>
</dbReference>
<keyword evidence="3" id="KW-0808">Transferase</keyword>
<dbReference type="PANTHER" id="PTHR21064:SF5">
    <property type="entry name" value="SLR1880 PROTEIN"/>
    <property type="match status" value="1"/>
</dbReference>
<dbReference type="RefSeq" id="WP_154475279.1">
    <property type="nucleotide sequence ID" value="NZ_JAQYBV010000051.1"/>
</dbReference>
<evidence type="ECO:0000313" key="4">
    <source>
        <dbReference type="Proteomes" id="UP000434409"/>
    </source>
</evidence>
<dbReference type="InterPro" id="IPR050249">
    <property type="entry name" value="Pseudomonas-type_ThrB"/>
</dbReference>
<keyword evidence="4" id="KW-1185">Reference proteome</keyword>
<dbReference type="Pfam" id="PF01636">
    <property type="entry name" value="APH"/>
    <property type="match status" value="1"/>
</dbReference>
<dbReference type="EMBL" id="VULY01000018">
    <property type="protein sequence ID" value="MSR93673.1"/>
    <property type="molecule type" value="Genomic_DNA"/>
</dbReference>
<comment type="caution">
    <text evidence="3">The sequence shown here is derived from an EMBL/GenBank/DDBJ whole genome shotgun (WGS) entry which is preliminary data.</text>
</comment>
<dbReference type="InterPro" id="IPR002575">
    <property type="entry name" value="Aminoglycoside_PTrfase"/>
</dbReference>
<reference evidence="3 4" key="1">
    <citation type="submission" date="2019-08" db="EMBL/GenBank/DDBJ databases">
        <title>In-depth cultivation of the pig gut microbiome towards novel bacterial diversity and tailored functional studies.</title>
        <authorList>
            <person name="Wylensek D."/>
            <person name="Hitch T.C.A."/>
            <person name="Clavel T."/>
        </authorList>
    </citation>
    <scope>NUCLEOTIDE SEQUENCE [LARGE SCALE GENOMIC DNA]</scope>
    <source>
        <strain evidence="3 4">68-1-5</strain>
    </source>
</reference>
<proteinExistence type="predicted"/>
<dbReference type="GO" id="GO:0016740">
    <property type="term" value="F:transferase activity"/>
    <property type="evidence" value="ECO:0007669"/>
    <property type="project" value="UniProtKB-KW"/>
</dbReference>
<organism evidence="3 4">
    <name type="scientific">Suipraeoptans intestinalis</name>
    <dbReference type="NCBI Taxonomy" id="2606628"/>
    <lineage>
        <taxon>Bacteria</taxon>
        <taxon>Bacillati</taxon>
        <taxon>Bacillota</taxon>
        <taxon>Clostridia</taxon>
        <taxon>Lachnospirales</taxon>
        <taxon>Lachnospiraceae</taxon>
        <taxon>Suipraeoptans</taxon>
    </lineage>
</organism>
<sequence>MAQVTRQQLDEAIGSFQYEGILTREEPYGSGHINDTYLLVFEIAEMGTLKVILQRMNKDVFTDPRSLMENIVGVTSHLRKKIICQGGDPDRETLNVIHTVDGDPFYVDSKGDYWRSYKFITDATSYDQVEKEEHFYQSAVAFGTFQCLLSDYPAETLHETIKDFHNTCARYEAFEQAVLADRKGRAKEVEKEIAFVRRRKETAEYFSRLLEAGKIPIRVTHNDTKLNNIMIDNKSGRGICVIDLDTVMPGLAVFDFGDSIRFGASTATEDERDLSKVSCDMHLFEIYVKGFIEGCQGKLTEKEIELLPMGAKVMTFECGMRFLTDYLEGDTYFKIHREGQNLDRCRTQFCLVEDMERKWDTMKEIVRKYGNAGR</sequence>
<dbReference type="SUPFAM" id="SSF56112">
    <property type="entry name" value="Protein kinase-like (PK-like)"/>
    <property type="match status" value="1"/>
</dbReference>
<evidence type="ECO:0000313" key="3">
    <source>
        <dbReference type="EMBL" id="MSR93673.1"/>
    </source>
</evidence>
<evidence type="ECO:0000313" key="2">
    <source>
        <dbReference type="EMBL" id="MSR92794.1"/>
    </source>
</evidence>
<gene>
    <name evidence="2" type="ORF">FYJ34_00320</name>
    <name evidence="3" type="ORF">FYJ34_05200</name>
</gene>